<accession>A0A6A4IB59</accession>
<dbReference type="AlphaFoldDB" id="A0A6A4IB59"/>
<organism evidence="1 2">
    <name type="scientific">Gymnopus androsaceus JB14</name>
    <dbReference type="NCBI Taxonomy" id="1447944"/>
    <lineage>
        <taxon>Eukaryota</taxon>
        <taxon>Fungi</taxon>
        <taxon>Dikarya</taxon>
        <taxon>Basidiomycota</taxon>
        <taxon>Agaricomycotina</taxon>
        <taxon>Agaricomycetes</taxon>
        <taxon>Agaricomycetidae</taxon>
        <taxon>Agaricales</taxon>
        <taxon>Marasmiineae</taxon>
        <taxon>Omphalotaceae</taxon>
        <taxon>Gymnopus</taxon>
    </lineage>
</organism>
<dbReference type="Proteomes" id="UP000799118">
    <property type="component" value="Unassembled WGS sequence"/>
</dbReference>
<dbReference type="OrthoDB" id="76567at2759"/>
<evidence type="ECO:0000313" key="2">
    <source>
        <dbReference type="Proteomes" id="UP000799118"/>
    </source>
</evidence>
<evidence type="ECO:0000313" key="1">
    <source>
        <dbReference type="EMBL" id="KAE9407250.1"/>
    </source>
</evidence>
<keyword evidence="2" id="KW-1185">Reference proteome</keyword>
<protein>
    <submittedName>
        <fullName evidence="1">Uncharacterized protein</fullName>
    </submittedName>
</protein>
<sequence>MAAILVDVERVLSDVKRFLDNPQPAFLWIENICWKLFTTLEAELDEKLKSRQGLRISCFDNSIFVQFMPEMAHEHGHHELAMLITTPLMFLDPARRGGIENLLGSTFLQPNLASLQGDSVLVARTQRLSPRVVIECGNSQSFPKLVAKMNAWFAHFPTVQAVIIVKICSDVNNSVLIALWECIPAGRNLHTCHHISINNVLPLCSAFFLRHYRLQRITPPGQLYRTPRFKELVKSAYRKLGYVAFDLRGDLSLEALYLGFCFKNDNSVGSSHTGSSIRFWDIPVS</sequence>
<reference evidence="1" key="1">
    <citation type="journal article" date="2019" name="Environ. Microbiol.">
        <title>Fungal ecological strategies reflected in gene transcription - a case study of two litter decomposers.</title>
        <authorList>
            <person name="Barbi F."/>
            <person name="Kohler A."/>
            <person name="Barry K."/>
            <person name="Baskaran P."/>
            <person name="Daum C."/>
            <person name="Fauchery L."/>
            <person name="Ihrmark K."/>
            <person name="Kuo A."/>
            <person name="LaButti K."/>
            <person name="Lipzen A."/>
            <person name="Morin E."/>
            <person name="Grigoriev I.V."/>
            <person name="Henrissat B."/>
            <person name="Lindahl B."/>
            <person name="Martin F."/>
        </authorList>
    </citation>
    <scope>NUCLEOTIDE SEQUENCE</scope>
    <source>
        <strain evidence="1">JB14</strain>
    </source>
</reference>
<proteinExistence type="predicted"/>
<dbReference type="EMBL" id="ML769397">
    <property type="protein sequence ID" value="KAE9407250.1"/>
    <property type="molecule type" value="Genomic_DNA"/>
</dbReference>
<gene>
    <name evidence="1" type="ORF">BT96DRAFT_971452</name>
</gene>
<name>A0A6A4IB59_9AGAR</name>